<feature type="domain" description="Csp protease B prodomain" evidence="9">
    <location>
        <begin position="13"/>
        <end position="77"/>
    </location>
</feature>
<dbReference type="PATRIC" id="fig|999411.4.peg.2534"/>
<dbReference type="EMBL" id="AGYT01000014">
    <property type="protein sequence ID" value="ENZ00426.1"/>
    <property type="molecule type" value="Genomic_DNA"/>
</dbReference>
<feature type="active site" description="Charge relay system" evidence="6">
    <location>
        <position position="1046"/>
    </location>
</feature>
<evidence type="ECO:0000256" key="1">
    <source>
        <dbReference type="ARBA" id="ARBA00011073"/>
    </source>
</evidence>
<dbReference type="PANTHER" id="PTHR43806">
    <property type="entry name" value="PEPTIDASE S8"/>
    <property type="match status" value="1"/>
</dbReference>
<comment type="caution">
    <text evidence="10">The sequence shown here is derived from an EMBL/GenBank/DDBJ whole genome shotgun (WGS) entry which is preliminary data.</text>
</comment>
<dbReference type="Proteomes" id="UP000013097">
    <property type="component" value="Unassembled WGS sequence"/>
</dbReference>
<dbReference type="InterPro" id="IPR034045">
    <property type="entry name" value="Pep_S8_CspA-like"/>
</dbReference>
<dbReference type="InterPro" id="IPR023828">
    <property type="entry name" value="Peptidase_S8_Ser-AS"/>
</dbReference>
<dbReference type="InterPro" id="IPR041365">
    <property type="entry name" value="CspB_prodomain"/>
</dbReference>
<dbReference type="Pfam" id="PF18425">
    <property type="entry name" value="CspB_prodomain"/>
    <property type="match status" value="1"/>
</dbReference>
<evidence type="ECO:0000256" key="6">
    <source>
        <dbReference type="PROSITE-ProRule" id="PRU01240"/>
    </source>
</evidence>
<evidence type="ECO:0000259" key="9">
    <source>
        <dbReference type="Pfam" id="PF18425"/>
    </source>
</evidence>
<name>N9WBN6_9CLOT</name>
<gene>
    <name evidence="10" type="ORF">HMPREF1092_02592</name>
</gene>
<feature type="active site" description="Charge relay system" evidence="6">
    <location>
        <position position="723"/>
    </location>
</feature>
<dbReference type="InterPro" id="IPR022398">
    <property type="entry name" value="Peptidase_S8_His-AS"/>
</dbReference>
<proteinExistence type="inferred from homology"/>
<feature type="domain" description="Peptidase S8/S53" evidence="8">
    <location>
        <begin position="643"/>
        <end position="841"/>
    </location>
</feature>
<dbReference type="Gene3D" id="2.60.120.1290">
    <property type="match status" value="2"/>
</dbReference>
<feature type="domain" description="Peptidase S8/S53" evidence="8">
    <location>
        <begin position="410"/>
        <end position="515"/>
    </location>
</feature>
<dbReference type="PROSITE" id="PS00136">
    <property type="entry name" value="SUBTILASE_ASP"/>
    <property type="match status" value="2"/>
</dbReference>
<dbReference type="Gene3D" id="3.30.70.2980">
    <property type="match status" value="1"/>
</dbReference>
<evidence type="ECO:0000256" key="2">
    <source>
        <dbReference type="ARBA" id="ARBA00022670"/>
    </source>
</evidence>
<evidence type="ECO:0000256" key="3">
    <source>
        <dbReference type="ARBA" id="ARBA00022801"/>
    </source>
</evidence>
<evidence type="ECO:0000313" key="11">
    <source>
        <dbReference type="Proteomes" id="UP000013097"/>
    </source>
</evidence>
<reference evidence="10 11" key="1">
    <citation type="submission" date="2013-01" db="EMBL/GenBank/DDBJ databases">
        <title>The Genome Sequence of Clostridium colicanis 209318.</title>
        <authorList>
            <consortium name="The Broad Institute Genome Sequencing Platform"/>
            <person name="Earl A."/>
            <person name="Ward D."/>
            <person name="Feldgarden M."/>
            <person name="Gevers D."/>
            <person name="Courvalin P."/>
            <person name="Lambert T."/>
            <person name="Walker B."/>
            <person name="Young S.K."/>
            <person name="Zeng Q."/>
            <person name="Gargeya S."/>
            <person name="Fitzgerald M."/>
            <person name="Haas B."/>
            <person name="Abouelleil A."/>
            <person name="Alvarado L."/>
            <person name="Arachchi H.M."/>
            <person name="Berlin A.M."/>
            <person name="Chapman S.B."/>
            <person name="Dewar J."/>
            <person name="Goldberg J."/>
            <person name="Griggs A."/>
            <person name="Gujja S."/>
            <person name="Hansen M."/>
            <person name="Howarth C."/>
            <person name="Imamovic A."/>
            <person name="Larimer J."/>
            <person name="McCowan C."/>
            <person name="Murphy C."/>
            <person name="Neiman D."/>
            <person name="Pearson M."/>
            <person name="Priest M."/>
            <person name="Roberts A."/>
            <person name="Saif S."/>
            <person name="Shea T."/>
            <person name="Sisk P."/>
            <person name="Sykes S."/>
            <person name="Wortman J."/>
            <person name="Nusbaum C."/>
            <person name="Birren B."/>
        </authorList>
    </citation>
    <scope>NUCLEOTIDE SEQUENCE [LARGE SCALE GENOMIC DNA]</scope>
    <source>
        <strain evidence="10 11">209318</strain>
    </source>
</reference>
<feature type="active site" description="Charge relay system" evidence="6">
    <location>
        <position position="652"/>
    </location>
</feature>
<evidence type="ECO:0008006" key="12">
    <source>
        <dbReference type="Google" id="ProtNLM"/>
    </source>
</evidence>
<dbReference type="eggNOG" id="COG1404">
    <property type="taxonomic scope" value="Bacteria"/>
</dbReference>
<evidence type="ECO:0000256" key="7">
    <source>
        <dbReference type="RuleBase" id="RU003355"/>
    </source>
</evidence>
<dbReference type="PANTHER" id="PTHR43806:SF11">
    <property type="entry name" value="CEREVISIN-RELATED"/>
    <property type="match status" value="1"/>
</dbReference>
<keyword evidence="11" id="KW-1185">Reference proteome</keyword>
<dbReference type="InterPro" id="IPR015500">
    <property type="entry name" value="Peptidase_S8_subtilisin-rel"/>
</dbReference>
<dbReference type="InterPro" id="IPR023827">
    <property type="entry name" value="Peptidase_S8_Asp-AS"/>
</dbReference>
<comment type="similarity">
    <text evidence="1 6 7">Belongs to the peptidase S8 family.</text>
</comment>
<dbReference type="AlphaFoldDB" id="N9WBN6"/>
<dbReference type="SUPFAM" id="SSF52743">
    <property type="entry name" value="Subtilisin-like"/>
    <property type="match status" value="2"/>
</dbReference>
<dbReference type="GO" id="GO:0006508">
    <property type="term" value="P:proteolysis"/>
    <property type="evidence" value="ECO:0007669"/>
    <property type="project" value="UniProtKB-KW"/>
</dbReference>
<dbReference type="HOGENOM" id="CLU_280707_0_0_9"/>
<dbReference type="InterPro" id="IPR050131">
    <property type="entry name" value="Peptidase_S8_subtilisin-like"/>
</dbReference>
<dbReference type="Gene3D" id="3.40.50.200">
    <property type="entry name" value="Peptidase S8/S53 domain"/>
    <property type="match status" value="2"/>
</dbReference>
<keyword evidence="4 6" id="KW-0720">Serine protease</keyword>
<evidence type="ECO:0000256" key="5">
    <source>
        <dbReference type="PIRSR" id="PIRSR615500-1"/>
    </source>
</evidence>
<dbReference type="PROSITE" id="PS00138">
    <property type="entry name" value="SUBTILASE_SER"/>
    <property type="match status" value="1"/>
</dbReference>
<protein>
    <recommendedName>
        <fullName evidence="12">Peptidase S8/S53 domain-containing protein</fullName>
    </recommendedName>
</protein>
<dbReference type="PROSITE" id="PS00137">
    <property type="entry name" value="SUBTILASE_HIS"/>
    <property type="match status" value="2"/>
</dbReference>
<dbReference type="PROSITE" id="PS51892">
    <property type="entry name" value="SUBTILASE"/>
    <property type="match status" value="2"/>
</dbReference>
<feature type="domain" description="Peptidase S8/S53" evidence="8">
    <location>
        <begin position="982"/>
        <end position="1101"/>
    </location>
</feature>
<feature type="active site" description="Charge relay system" evidence="5 6">
    <location>
        <position position="169"/>
    </location>
</feature>
<dbReference type="InterPro" id="IPR000209">
    <property type="entry name" value="Peptidase_S8/S53_dom"/>
</dbReference>
<feature type="domain" description="Peptidase S8/S53" evidence="8">
    <location>
        <begin position="103"/>
        <end position="272"/>
    </location>
</feature>
<dbReference type="InterPro" id="IPR036852">
    <property type="entry name" value="Peptidase_S8/S53_dom_sf"/>
</dbReference>
<evidence type="ECO:0000313" key="10">
    <source>
        <dbReference type="EMBL" id="ENZ00426.1"/>
    </source>
</evidence>
<dbReference type="CDD" id="cd07478">
    <property type="entry name" value="Peptidases_S8_CspA-like"/>
    <property type="match status" value="2"/>
</dbReference>
<sequence>MNEKLNFLGNNVISEDKKTIEVVSISGENVDKLSQIVDNLGGTYEDLGYGYGIINISVDKLDSLMEVKEFQYIELPKVLYTTDFYSNRDICVNQLQSTYSTYGEGVLVGFIDTGIDYNHPGFKNEDGTTRIEYIWDLDLKKVFNKEQINEALKAPEPLSVVPSYDLIGHGTHVAGIACAGGKIPRDRYGVASKASIAMVKATRGRFSISTQIMRGIKFLVDKSRELNMPLAINISLSTNDGAHNGSSLLEKYIQTVCDLERVTIVIAAGNEGAASHHVGGELREEQNIDINVELGEKSLNLSLFLSVLSRISIQITNPAAKTTGEFTLRQGFNEFGLDGDRVLFYVSGPKPFDLTGEILISLVARGEELISGTWVLKIKSLNKYTGRYDIWLPISEGLNPNTKFLNPTLFNTLGIPATVSNVISVGSYNNVTNNISPFSGRGQLFSNGNIKPELIAPGENITSLSPGGFDTKTGTSMATPHVTGVVALFMEWGIVKGNDKFLFGERLKNYLVRGAKRDRPDEIYPNPIWGYGTLCAYNSLEILREELNIPMVGNRINRARRIIEYYGDITSRIANFPEATVIILDERTAVIEAPYNVLVEILKNVSEIVYVESSPVYTLNLLSPVEASGANLFHNNPYLSLTGRGVLVGIIDSGIDYLNKEFMIEDDTTRIVSLWDQTVSGNPVTWHDYGRVFEENEINEAIKLSLSGGDPYTIVNSKDEIGHGTMVAGLVGARGINPELIGAAPDCEFIIVKLKEASPGYLSEAGVTIEGRGRYENADIVLGIRHIIEVARQKLMPLILYIPLGTSMGSHDGHTIIERYIDDLSKRRGVVIVTCTGNEGDSDIHTEGTLTGNGDIKTIELVADKNQTNLNFEIWFRKPDKVALSIISPSGEVIEKIPARLNQIEEIRFVFEKTIMYVQYLIPEEITGDEAIRIKIKDLKEGIWQFRLIGDYIIDGRYNAWLPQRQLISPGTKFLNSSQYITLNMPSTAESTIVAAYYNQNNMATVGKSGRGFTRDGRIKPDIAAGGVDALTITPGGGTQISSGSSVAGAVLAGCCALLMQWGIVEDNDPTMYSVKMKAYIIRGAKMREGDIYPNREWGYGMLDIKGVFDSMRASNTRGNYQEYDVNGLFVRKLKN</sequence>
<accession>N9WBN6</accession>
<feature type="active site" description="Charge relay system" evidence="5 6">
    <location>
        <position position="112"/>
    </location>
</feature>
<dbReference type="GO" id="GO:0004252">
    <property type="term" value="F:serine-type endopeptidase activity"/>
    <property type="evidence" value="ECO:0007669"/>
    <property type="project" value="UniProtKB-UniRule"/>
</dbReference>
<dbReference type="Pfam" id="PF00082">
    <property type="entry name" value="Peptidase_S8"/>
    <property type="match status" value="4"/>
</dbReference>
<keyword evidence="2 6" id="KW-0645">Protease</keyword>
<evidence type="ECO:0000259" key="8">
    <source>
        <dbReference type="Pfam" id="PF00082"/>
    </source>
</evidence>
<evidence type="ECO:0000256" key="4">
    <source>
        <dbReference type="ARBA" id="ARBA00022825"/>
    </source>
</evidence>
<keyword evidence="3 6" id="KW-0378">Hydrolase</keyword>
<dbReference type="PRINTS" id="PR00723">
    <property type="entry name" value="SUBTILISIN"/>
</dbReference>
<feature type="active site" description="Charge relay system" evidence="5 6">
    <location>
        <position position="476"/>
    </location>
</feature>
<organism evidence="10 11">
    <name type="scientific">Clostridium thermobutyricum</name>
    <dbReference type="NCBI Taxonomy" id="29372"/>
    <lineage>
        <taxon>Bacteria</taxon>
        <taxon>Bacillati</taxon>
        <taxon>Bacillota</taxon>
        <taxon>Clostridia</taxon>
        <taxon>Eubacteriales</taxon>
        <taxon>Clostridiaceae</taxon>
        <taxon>Clostridium</taxon>
    </lineage>
</organism>